<gene>
    <name evidence="1" type="ORF">CPELLU_LOCUS21052</name>
</gene>
<reference evidence="1" key="1">
    <citation type="submission" date="2021-06" db="EMBL/GenBank/DDBJ databases">
        <authorList>
            <person name="Kallberg Y."/>
            <person name="Tangrot J."/>
            <person name="Rosling A."/>
        </authorList>
    </citation>
    <scope>NUCLEOTIDE SEQUENCE</scope>
    <source>
        <strain evidence="1">FL966</strain>
    </source>
</reference>
<feature type="non-terminal residue" evidence="1">
    <location>
        <position position="65"/>
    </location>
</feature>
<keyword evidence="2" id="KW-1185">Reference proteome</keyword>
<protein>
    <submittedName>
        <fullName evidence="1">20741_t:CDS:1</fullName>
    </submittedName>
</protein>
<evidence type="ECO:0000313" key="2">
    <source>
        <dbReference type="Proteomes" id="UP000789759"/>
    </source>
</evidence>
<organism evidence="1 2">
    <name type="scientific">Cetraspora pellucida</name>
    <dbReference type="NCBI Taxonomy" id="1433469"/>
    <lineage>
        <taxon>Eukaryota</taxon>
        <taxon>Fungi</taxon>
        <taxon>Fungi incertae sedis</taxon>
        <taxon>Mucoromycota</taxon>
        <taxon>Glomeromycotina</taxon>
        <taxon>Glomeromycetes</taxon>
        <taxon>Diversisporales</taxon>
        <taxon>Gigasporaceae</taxon>
        <taxon>Cetraspora</taxon>
    </lineage>
</organism>
<proteinExistence type="predicted"/>
<dbReference type="AlphaFoldDB" id="A0A9N9KHF1"/>
<sequence length="65" mass="7643">MQHDLSNMINRINVSNDELYNNELYNITTSESTYHKKVQANIVFSGWNNTINEIDALYESNQNEF</sequence>
<accession>A0A9N9KHF1</accession>
<dbReference type="EMBL" id="CAJVQA010072324">
    <property type="protein sequence ID" value="CAG8834007.1"/>
    <property type="molecule type" value="Genomic_DNA"/>
</dbReference>
<evidence type="ECO:0000313" key="1">
    <source>
        <dbReference type="EMBL" id="CAG8834007.1"/>
    </source>
</evidence>
<dbReference type="OrthoDB" id="10348820at2759"/>
<name>A0A9N9KHF1_9GLOM</name>
<comment type="caution">
    <text evidence="1">The sequence shown here is derived from an EMBL/GenBank/DDBJ whole genome shotgun (WGS) entry which is preliminary data.</text>
</comment>
<dbReference type="Proteomes" id="UP000789759">
    <property type="component" value="Unassembled WGS sequence"/>
</dbReference>